<proteinExistence type="predicted"/>
<dbReference type="AlphaFoldDB" id="A0A1G5ZBH3"/>
<sequence length="90" mass="10444">MGVPFTPRFLVEKLSTHPEPESLLAISDTLAEYKLESLALQLGENKLDQLLFAQIMLFLDRMSVEVLRGWILLHLTTFILKKLVKFRQFI</sequence>
<organism evidence="1 2">
    <name type="scientific">Algoriphagus alkaliphilus</name>
    <dbReference type="NCBI Taxonomy" id="279824"/>
    <lineage>
        <taxon>Bacteria</taxon>
        <taxon>Pseudomonadati</taxon>
        <taxon>Bacteroidota</taxon>
        <taxon>Cytophagia</taxon>
        <taxon>Cytophagales</taxon>
        <taxon>Cyclobacteriaceae</taxon>
        <taxon>Algoriphagus</taxon>
    </lineage>
</organism>
<dbReference type="EMBL" id="FMXE01000031">
    <property type="protein sequence ID" value="SDA92154.1"/>
    <property type="molecule type" value="Genomic_DNA"/>
</dbReference>
<dbReference type="STRING" id="279824.SAMN03080617_03519"/>
<gene>
    <name evidence="1" type="ORF">SAMN03080617_03519</name>
</gene>
<accession>A0A1G5ZBH3</accession>
<keyword evidence="2" id="KW-1185">Reference proteome</keyword>
<evidence type="ECO:0000313" key="1">
    <source>
        <dbReference type="EMBL" id="SDA92154.1"/>
    </source>
</evidence>
<name>A0A1G5ZBH3_9BACT</name>
<reference evidence="2" key="1">
    <citation type="submission" date="2016-10" db="EMBL/GenBank/DDBJ databases">
        <authorList>
            <person name="Varghese N."/>
            <person name="Submissions S."/>
        </authorList>
    </citation>
    <scope>NUCLEOTIDE SEQUENCE [LARGE SCALE GENOMIC DNA]</scope>
    <source>
        <strain evidence="2">DSM 22703</strain>
    </source>
</reference>
<dbReference type="Proteomes" id="UP000198756">
    <property type="component" value="Unassembled WGS sequence"/>
</dbReference>
<protein>
    <submittedName>
        <fullName evidence="1">Uncharacterized protein</fullName>
    </submittedName>
</protein>
<evidence type="ECO:0000313" key="2">
    <source>
        <dbReference type="Proteomes" id="UP000198756"/>
    </source>
</evidence>